<feature type="repeat" description="ANK" evidence="7">
    <location>
        <begin position="94"/>
        <end position="126"/>
    </location>
</feature>
<comment type="subcellular location">
    <subcellularLocation>
        <location evidence="1">Membrane</location>
        <topology evidence="1">Multi-pass membrane protein</topology>
    </subcellularLocation>
</comment>
<feature type="transmembrane region" description="Helical" evidence="8">
    <location>
        <begin position="456"/>
        <end position="481"/>
    </location>
</feature>
<keyword evidence="8" id="KW-0808">Transferase</keyword>
<feature type="repeat" description="ANK" evidence="7">
    <location>
        <begin position="61"/>
        <end position="93"/>
    </location>
</feature>
<keyword evidence="6 8" id="KW-0472">Membrane</keyword>
<feature type="transmembrane region" description="Helical" evidence="8">
    <location>
        <begin position="501"/>
        <end position="520"/>
    </location>
</feature>
<keyword evidence="5 7" id="KW-0040">ANK repeat</keyword>
<sequence>MSDPDSDNYPKVVYPGEVGPGAGYGSQKFQLLQSAISNCAVPLVHQLIQQEPGLVREQGWHGQTALHKACLCGDWSVTYLLLEGGADPNAKNEFDETPVHYSCKRGLAQIVHLMVQRGGNLEAVDKNGKSAAHHAAQTGSVFVMKYLDMNGVNFNAVDKNLQTALHICCVHGHVDAFKFLIKAERTTLTQVDGDGNTVLHIAAREGHPYLCWELLVVMGCGPLHLTNREGFTPVELAAQRNKYGHIEITPILQWLAKKDKSYIVRGPVFTWWWLLFMPAVLYSVIALTSYYFLPSHQGMVYIAGMIVLILSLLGHNHRMNHVCRWPDPMFAGTFFAGLLHTAILQIFYLIPNYNEYPVFIVMATLLGLNLFYMYYKILRSDPGAAKESVRDQESGKCMTLVDLCVPQRKVDLYCPVCEVVRAPRTKHCRLCEQCYENMDHHCLFLLICLAKKNHALFCWFIICCLVSMTLFLVHCALYISRAYSDLTYSNTFYTMLWTDCWVLSLIAMNAASILWGVNLLRFQFSVVSRGMTTVFMSRTKTALTQQERIVNILYFLMGREPFAEDPLICSQNTHTV</sequence>
<comment type="domain">
    <text evidence="8">The DHHC domain is required for palmitoyltransferase activity.</text>
</comment>
<evidence type="ECO:0000256" key="4">
    <source>
        <dbReference type="ARBA" id="ARBA00022989"/>
    </source>
</evidence>
<evidence type="ECO:0000313" key="11">
    <source>
        <dbReference type="Proteomes" id="UP000005408"/>
    </source>
</evidence>
<evidence type="ECO:0000256" key="5">
    <source>
        <dbReference type="ARBA" id="ARBA00023043"/>
    </source>
</evidence>
<feature type="transmembrane region" description="Helical" evidence="8">
    <location>
        <begin position="268"/>
        <end position="293"/>
    </location>
</feature>
<dbReference type="PANTHER" id="PTHR24161:SF118">
    <property type="entry name" value="PALMITOYLTRANSFERASE"/>
    <property type="match status" value="1"/>
</dbReference>
<dbReference type="PANTHER" id="PTHR24161">
    <property type="entry name" value="ANK_REP_REGION DOMAIN-CONTAINING PROTEIN-RELATED"/>
    <property type="match status" value="1"/>
</dbReference>
<accession>A0A8W8MXJ3</accession>
<dbReference type="InterPro" id="IPR036770">
    <property type="entry name" value="Ankyrin_rpt-contain_sf"/>
</dbReference>
<dbReference type="Gene3D" id="1.25.40.20">
    <property type="entry name" value="Ankyrin repeat-containing domain"/>
    <property type="match status" value="3"/>
</dbReference>
<dbReference type="OrthoDB" id="194358at2759"/>
<dbReference type="EC" id="2.3.1.225" evidence="8"/>
<name>A0A8W8MXJ3_MAGGI</name>
<dbReference type="PROSITE" id="PS50297">
    <property type="entry name" value="ANK_REP_REGION"/>
    <property type="match status" value="3"/>
</dbReference>
<dbReference type="Pfam" id="PF12796">
    <property type="entry name" value="Ank_2"/>
    <property type="match status" value="1"/>
</dbReference>
<dbReference type="InterPro" id="IPR002110">
    <property type="entry name" value="Ankyrin_rpt"/>
</dbReference>
<evidence type="ECO:0000259" key="9">
    <source>
        <dbReference type="Pfam" id="PF01529"/>
    </source>
</evidence>
<evidence type="ECO:0000256" key="2">
    <source>
        <dbReference type="ARBA" id="ARBA00022692"/>
    </source>
</evidence>
<dbReference type="EnsemblMetazoa" id="G35050.1">
    <property type="protein sequence ID" value="G35050.1:cds"/>
    <property type="gene ID" value="G35050"/>
</dbReference>
<evidence type="ECO:0000256" key="7">
    <source>
        <dbReference type="PROSITE-ProRule" id="PRU00023"/>
    </source>
</evidence>
<dbReference type="Proteomes" id="UP000005408">
    <property type="component" value="Unassembled WGS sequence"/>
</dbReference>
<dbReference type="Pfam" id="PF00023">
    <property type="entry name" value="Ank"/>
    <property type="match status" value="2"/>
</dbReference>
<organism evidence="10 11">
    <name type="scientific">Magallana gigas</name>
    <name type="common">Pacific oyster</name>
    <name type="synonym">Crassostrea gigas</name>
    <dbReference type="NCBI Taxonomy" id="29159"/>
    <lineage>
        <taxon>Eukaryota</taxon>
        <taxon>Metazoa</taxon>
        <taxon>Spiralia</taxon>
        <taxon>Lophotrochozoa</taxon>
        <taxon>Mollusca</taxon>
        <taxon>Bivalvia</taxon>
        <taxon>Autobranchia</taxon>
        <taxon>Pteriomorphia</taxon>
        <taxon>Ostreida</taxon>
        <taxon>Ostreoidea</taxon>
        <taxon>Ostreidae</taxon>
        <taxon>Magallana</taxon>
    </lineage>
</organism>
<keyword evidence="2 8" id="KW-0812">Transmembrane</keyword>
<dbReference type="Pfam" id="PF01529">
    <property type="entry name" value="DHHC"/>
    <property type="match status" value="1"/>
</dbReference>
<dbReference type="InterPro" id="IPR001594">
    <property type="entry name" value="Palmitoyltrfase_DHHC"/>
</dbReference>
<dbReference type="PROSITE" id="PS50088">
    <property type="entry name" value="ANK_REPEAT"/>
    <property type="match status" value="3"/>
</dbReference>
<evidence type="ECO:0000256" key="8">
    <source>
        <dbReference type="RuleBase" id="RU079119"/>
    </source>
</evidence>
<protein>
    <recommendedName>
        <fullName evidence="8">Palmitoyltransferase</fullName>
        <ecNumber evidence="8">2.3.1.225</ecNumber>
    </recommendedName>
</protein>
<feature type="domain" description="Palmitoyltransferase DHHC" evidence="9">
    <location>
        <begin position="412"/>
        <end position="534"/>
    </location>
</feature>
<comment type="catalytic activity">
    <reaction evidence="8">
        <text>L-cysteinyl-[protein] + hexadecanoyl-CoA = S-hexadecanoyl-L-cysteinyl-[protein] + CoA</text>
        <dbReference type="Rhea" id="RHEA:36683"/>
        <dbReference type="Rhea" id="RHEA-COMP:10131"/>
        <dbReference type="Rhea" id="RHEA-COMP:11032"/>
        <dbReference type="ChEBI" id="CHEBI:29950"/>
        <dbReference type="ChEBI" id="CHEBI:57287"/>
        <dbReference type="ChEBI" id="CHEBI:57379"/>
        <dbReference type="ChEBI" id="CHEBI:74151"/>
        <dbReference type="EC" id="2.3.1.225"/>
    </reaction>
</comment>
<comment type="similarity">
    <text evidence="8">Belongs to the DHHC palmitoyltransferase family.</text>
</comment>
<feature type="transmembrane region" description="Helical" evidence="8">
    <location>
        <begin position="299"/>
        <end position="317"/>
    </location>
</feature>
<reference evidence="10" key="1">
    <citation type="submission" date="2022-08" db="UniProtKB">
        <authorList>
            <consortium name="EnsemblMetazoa"/>
        </authorList>
    </citation>
    <scope>IDENTIFICATION</scope>
    <source>
        <strain evidence="10">05x7-T-G4-1.051#20</strain>
    </source>
</reference>
<evidence type="ECO:0000256" key="6">
    <source>
        <dbReference type="ARBA" id="ARBA00023136"/>
    </source>
</evidence>
<evidence type="ECO:0000313" key="10">
    <source>
        <dbReference type="EnsemblMetazoa" id="G35050.2:cds"/>
    </source>
</evidence>
<dbReference type="SUPFAM" id="SSF48403">
    <property type="entry name" value="Ankyrin repeat"/>
    <property type="match status" value="1"/>
</dbReference>
<proteinExistence type="inferred from homology"/>
<dbReference type="OMA" id="SHVLYYW"/>
<feature type="transmembrane region" description="Helical" evidence="8">
    <location>
        <begin position="329"/>
        <end position="350"/>
    </location>
</feature>
<dbReference type="SMART" id="SM00248">
    <property type="entry name" value="ANK"/>
    <property type="match status" value="5"/>
</dbReference>
<dbReference type="AlphaFoldDB" id="A0A8W8MXJ3"/>
<evidence type="ECO:0000256" key="1">
    <source>
        <dbReference type="ARBA" id="ARBA00004141"/>
    </source>
</evidence>
<keyword evidence="8" id="KW-0012">Acyltransferase</keyword>
<keyword evidence="11" id="KW-1185">Reference proteome</keyword>
<dbReference type="GO" id="GO:0019706">
    <property type="term" value="F:protein-cysteine S-palmitoyltransferase activity"/>
    <property type="evidence" value="ECO:0007669"/>
    <property type="project" value="UniProtKB-EC"/>
</dbReference>
<feature type="repeat" description="ANK" evidence="7">
    <location>
        <begin position="127"/>
        <end position="159"/>
    </location>
</feature>
<keyword evidence="4 8" id="KW-1133">Transmembrane helix</keyword>
<evidence type="ECO:0000256" key="3">
    <source>
        <dbReference type="ARBA" id="ARBA00022737"/>
    </source>
</evidence>
<dbReference type="EnsemblMetazoa" id="G35050.2">
    <property type="protein sequence ID" value="G35050.2:cds"/>
    <property type="gene ID" value="G35050"/>
</dbReference>
<dbReference type="PROSITE" id="PS50216">
    <property type="entry name" value="DHHC"/>
    <property type="match status" value="1"/>
</dbReference>
<feature type="transmembrane region" description="Helical" evidence="8">
    <location>
        <begin position="356"/>
        <end position="375"/>
    </location>
</feature>
<dbReference type="GO" id="GO:0016020">
    <property type="term" value="C:membrane"/>
    <property type="evidence" value="ECO:0007669"/>
    <property type="project" value="UniProtKB-SubCell"/>
</dbReference>
<keyword evidence="3" id="KW-0677">Repeat</keyword>